<feature type="domain" description="AB hydrolase-1" evidence="1">
    <location>
        <begin position="26"/>
        <end position="161"/>
    </location>
</feature>
<dbReference type="InterPro" id="IPR029058">
    <property type="entry name" value="AB_hydrolase_fold"/>
</dbReference>
<dbReference type="Proteomes" id="UP000031774">
    <property type="component" value="Chromosome"/>
</dbReference>
<dbReference type="EMBL" id="CP010407">
    <property type="protein sequence ID" value="AJF69264.1"/>
    <property type="molecule type" value="Genomic_DNA"/>
</dbReference>
<reference evidence="2 3" key="1">
    <citation type="submission" date="2014-12" db="EMBL/GenBank/DDBJ databases">
        <title>Complete genome sequence of Streptomyces vietnamensis strain GIMV4.0001, a genetic manipulable producer of the benzoisochromanequinone antibiotic granaticin.</title>
        <authorList>
            <person name="Deng M.R."/>
            <person name="Guo J."/>
            <person name="Ma L.Y."/>
            <person name="Feng G.D."/>
            <person name="Mo C.Y."/>
            <person name="Zhu H.H."/>
        </authorList>
    </citation>
    <scope>NUCLEOTIDE SEQUENCE [LARGE SCALE GENOMIC DNA]</scope>
    <source>
        <strain evidence="3">GIMV4.0001</strain>
    </source>
</reference>
<dbReference type="PRINTS" id="PR00111">
    <property type="entry name" value="ABHYDROLASE"/>
</dbReference>
<dbReference type="InterPro" id="IPR000073">
    <property type="entry name" value="AB_hydrolase_1"/>
</dbReference>
<sequence length="264" mass="27270">MRELFLAKERAYIRWIDLPGEGPVRVFVHGLGCTAASDFAHIAAHPALGGGRALLVDLLGHGLSDRPADFDYRMESQAAAVAAVLDHLGVAGVDLVGHSMGGAVTIHLAADRPDLVARLVVAEPNLYAGGGAFSSPVAAQDEDAFVAEGFARMLADTDRPDYAARLRLADPRAVHRSAVALVEGSVPAPGDLLAALAVPRTFLVGESSLPDADAEKAAAFGIPVTEVPGAGHNLMLDNPDGFATALARALADDPTAPVPGDRRA</sequence>
<gene>
    <name evidence="2" type="ORF">SVTN_38365</name>
</gene>
<evidence type="ECO:0000259" key="1">
    <source>
        <dbReference type="Pfam" id="PF00561"/>
    </source>
</evidence>
<proteinExistence type="predicted"/>
<evidence type="ECO:0000313" key="2">
    <source>
        <dbReference type="EMBL" id="AJF69264.1"/>
    </source>
</evidence>
<dbReference type="STRING" id="362257.SVTN_38365"/>
<dbReference type="KEGG" id="svt:SVTN_38365"/>
<dbReference type="GO" id="GO:0016787">
    <property type="term" value="F:hydrolase activity"/>
    <property type="evidence" value="ECO:0007669"/>
    <property type="project" value="UniProtKB-KW"/>
</dbReference>
<dbReference type="PANTHER" id="PTHR43194">
    <property type="entry name" value="HYDROLASE ALPHA/BETA FOLD FAMILY"/>
    <property type="match status" value="1"/>
</dbReference>
<dbReference type="AlphaFoldDB" id="A0A0B5ILM6"/>
<keyword evidence="2" id="KW-0378">Hydrolase</keyword>
<dbReference type="HOGENOM" id="CLU_020336_39_0_11"/>
<accession>A0A0B5ILM6</accession>
<dbReference type="PANTHER" id="PTHR43194:SF2">
    <property type="entry name" value="PEROXISOMAL MEMBRANE PROTEIN LPX1"/>
    <property type="match status" value="1"/>
</dbReference>
<dbReference type="Pfam" id="PF00561">
    <property type="entry name" value="Abhydrolase_1"/>
    <property type="match status" value="1"/>
</dbReference>
<name>A0A0B5ILM6_9ACTN</name>
<evidence type="ECO:0000313" key="3">
    <source>
        <dbReference type="Proteomes" id="UP000031774"/>
    </source>
</evidence>
<dbReference type="InterPro" id="IPR050228">
    <property type="entry name" value="Carboxylesterase_BioH"/>
</dbReference>
<protein>
    <submittedName>
        <fullName evidence="2">Hydrolase</fullName>
    </submittedName>
</protein>
<dbReference type="SUPFAM" id="SSF53474">
    <property type="entry name" value="alpha/beta-Hydrolases"/>
    <property type="match status" value="1"/>
</dbReference>
<keyword evidence="3" id="KW-1185">Reference proteome</keyword>
<organism evidence="2 3">
    <name type="scientific">Streptomyces vietnamensis</name>
    <dbReference type="NCBI Taxonomy" id="362257"/>
    <lineage>
        <taxon>Bacteria</taxon>
        <taxon>Bacillati</taxon>
        <taxon>Actinomycetota</taxon>
        <taxon>Actinomycetes</taxon>
        <taxon>Kitasatosporales</taxon>
        <taxon>Streptomycetaceae</taxon>
        <taxon>Streptomyces</taxon>
    </lineage>
</organism>
<dbReference type="Gene3D" id="3.40.50.1820">
    <property type="entry name" value="alpha/beta hydrolase"/>
    <property type="match status" value="1"/>
</dbReference>
<dbReference type="RefSeq" id="WP_041133186.1">
    <property type="nucleotide sequence ID" value="NZ_CP010407.1"/>
</dbReference>